<comment type="caution">
    <text evidence="1">The sequence shown here is derived from an EMBL/GenBank/DDBJ whole genome shotgun (WGS) entry which is preliminary data.</text>
</comment>
<reference evidence="1" key="1">
    <citation type="submission" date="2020-11" db="EMBL/GenBank/DDBJ databases">
        <authorList>
            <consortium name="DOE Joint Genome Institute"/>
            <person name="Ahrendt S."/>
            <person name="Riley R."/>
            <person name="Andreopoulos W."/>
            <person name="Labutti K."/>
            <person name="Pangilinan J."/>
            <person name="Ruiz-Duenas F.J."/>
            <person name="Barrasa J.M."/>
            <person name="Sanchez-Garcia M."/>
            <person name="Camarero S."/>
            <person name="Miyauchi S."/>
            <person name="Serrano A."/>
            <person name="Linde D."/>
            <person name="Babiker R."/>
            <person name="Drula E."/>
            <person name="Ayuso-Fernandez I."/>
            <person name="Pacheco R."/>
            <person name="Padilla G."/>
            <person name="Ferreira P."/>
            <person name="Barriuso J."/>
            <person name="Kellner H."/>
            <person name="Castanera R."/>
            <person name="Alfaro M."/>
            <person name="Ramirez L."/>
            <person name="Pisabarro A.G."/>
            <person name="Kuo A."/>
            <person name="Tritt A."/>
            <person name="Lipzen A."/>
            <person name="He G."/>
            <person name="Yan M."/>
            <person name="Ng V."/>
            <person name="Cullen D."/>
            <person name="Martin F."/>
            <person name="Rosso M.-N."/>
            <person name="Henrissat B."/>
            <person name="Hibbett D."/>
            <person name="Martinez A.T."/>
            <person name="Grigoriev I.V."/>
        </authorList>
    </citation>
    <scope>NUCLEOTIDE SEQUENCE</scope>
    <source>
        <strain evidence="1">CBS 247.69</strain>
    </source>
</reference>
<evidence type="ECO:0000313" key="1">
    <source>
        <dbReference type="EMBL" id="KAF9465742.1"/>
    </source>
</evidence>
<evidence type="ECO:0000313" key="2">
    <source>
        <dbReference type="Proteomes" id="UP000807353"/>
    </source>
</evidence>
<sequence>MTSILGFGKMYGIGTTKIQLFSILFPVEGLAGAISETIGAMKGMVLRRGSKPGIQPCVNCGIRRKGTTSQIGVVQTRGFRFCMCTTWELTSWAVHIIIDLACSFYNGSPPSNAPLAFKAQGAPPIEGACHEVPRELKAKNAIQYSLSRGSLKH</sequence>
<name>A0A9P6CH24_9AGAR</name>
<dbReference type="EMBL" id="MU150245">
    <property type="protein sequence ID" value="KAF9465742.1"/>
    <property type="molecule type" value="Genomic_DNA"/>
</dbReference>
<keyword evidence="2" id="KW-1185">Reference proteome</keyword>
<organism evidence="1 2">
    <name type="scientific">Collybia nuda</name>
    <dbReference type="NCBI Taxonomy" id="64659"/>
    <lineage>
        <taxon>Eukaryota</taxon>
        <taxon>Fungi</taxon>
        <taxon>Dikarya</taxon>
        <taxon>Basidiomycota</taxon>
        <taxon>Agaricomycotina</taxon>
        <taxon>Agaricomycetes</taxon>
        <taxon>Agaricomycetidae</taxon>
        <taxon>Agaricales</taxon>
        <taxon>Tricholomatineae</taxon>
        <taxon>Clitocybaceae</taxon>
        <taxon>Collybia</taxon>
    </lineage>
</organism>
<accession>A0A9P6CH24</accession>
<dbReference type="Proteomes" id="UP000807353">
    <property type="component" value="Unassembled WGS sequence"/>
</dbReference>
<protein>
    <submittedName>
        <fullName evidence="1">Uncharacterized protein</fullName>
    </submittedName>
</protein>
<gene>
    <name evidence="1" type="ORF">BDZ94DRAFT_300486</name>
</gene>
<dbReference type="AlphaFoldDB" id="A0A9P6CH24"/>
<proteinExistence type="predicted"/>